<evidence type="ECO:0000313" key="2">
    <source>
        <dbReference type="EMBL" id="QHB47881.1"/>
    </source>
</evidence>
<protein>
    <recommendedName>
        <fullName evidence="1">HNH nuclease domain-containing protein</fullName>
    </recommendedName>
</protein>
<proteinExistence type="predicted"/>
<evidence type="ECO:0000259" key="1">
    <source>
        <dbReference type="Pfam" id="PF13392"/>
    </source>
</evidence>
<dbReference type="Proteomes" id="UP000509453">
    <property type="component" value="Segment"/>
</dbReference>
<dbReference type="SUPFAM" id="SSF54060">
    <property type="entry name" value="His-Me finger endonucleases"/>
    <property type="match status" value="1"/>
</dbReference>
<dbReference type="Gene3D" id="3.90.75.10">
    <property type="entry name" value="Homing Intron 3 (I-ppo) Encoded Endonuclease, Chain A"/>
    <property type="match status" value="1"/>
</dbReference>
<dbReference type="InterPro" id="IPR044925">
    <property type="entry name" value="His-Me_finger_sf"/>
</dbReference>
<dbReference type="InterPro" id="IPR003615">
    <property type="entry name" value="HNH_nuc"/>
</dbReference>
<dbReference type="InterPro" id="IPR044930">
    <property type="entry name" value="Homing_endonuclease_His-Me"/>
</dbReference>
<dbReference type="EMBL" id="MN729595">
    <property type="protein sequence ID" value="QHB47881.1"/>
    <property type="molecule type" value="Genomic_DNA"/>
</dbReference>
<evidence type="ECO:0000313" key="3">
    <source>
        <dbReference type="Proteomes" id="UP000509453"/>
    </source>
</evidence>
<reference evidence="2 3" key="1">
    <citation type="journal article" date="2020" name="Microorganisms">
        <title>Characterization of Bacteriophages against Pseudomonas Syringae pv. Actinidiae with Potential Use as Natural Antimicrobials in Kiwifruit Plants.</title>
        <authorList>
            <person name="Flores O."/>
            <person name="Retamales J."/>
            <person name="Nunez M."/>
            <person name="Leon M."/>
            <person name="Salinas P."/>
            <person name="Besoain X."/>
            <person name="Yanez C."/>
            <person name="Bastias R."/>
        </authorList>
    </citation>
    <scope>NUCLEOTIDE SEQUENCE [LARGE SCALE GENOMIC DNA]</scope>
</reference>
<dbReference type="Pfam" id="PF13392">
    <property type="entry name" value="HNH_3"/>
    <property type="match status" value="1"/>
</dbReference>
<keyword evidence="3" id="KW-1185">Reference proteome</keyword>
<name>A0A7D0TP08_9CAUD</name>
<gene>
    <name evidence="2" type="ORF">CHF1_10</name>
</gene>
<accession>A0A7D0TP08</accession>
<sequence>MTTTNVTSECLIFTGFKDAFGYGHSCHNGRKGYAHRIAYEKANGPIPKGLFVMHRCDNPSCINPNHLTLGTEADNRNDMYAKGRNAKGTMNKTAKLDDEKVRAIRASNLPLQELQEIYGVSKSILSDVRRGKRWAHVQ</sequence>
<feature type="domain" description="HNH nuclease" evidence="1">
    <location>
        <begin position="33"/>
        <end position="75"/>
    </location>
</feature>
<dbReference type="GO" id="GO:0004519">
    <property type="term" value="F:endonuclease activity"/>
    <property type="evidence" value="ECO:0007669"/>
    <property type="project" value="InterPro"/>
</dbReference>
<organism evidence="2 3">
    <name type="scientific">Pseudomonas phage CHF1</name>
    <dbReference type="NCBI Taxonomy" id="2686372"/>
    <lineage>
        <taxon>Viruses</taxon>
        <taxon>Duplodnaviria</taxon>
        <taxon>Heunggongvirae</taxon>
        <taxon>Uroviricota</taxon>
        <taxon>Caudoviricetes</taxon>
        <taxon>Autographivirales</taxon>
        <taxon>Autotranscriptaviridae</taxon>
        <taxon>Studiervirinae</taxon>
        <taxon>Ghunavirus</taxon>
        <taxon>Ghunavirus CHF1</taxon>
    </lineage>
</organism>